<comment type="caution">
    <text evidence="1">The sequence shown here is derived from an EMBL/GenBank/DDBJ whole genome shotgun (WGS) entry which is preliminary data.</text>
</comment>
<proteinExistence type="predicted"/>
<evidence type="ECO:0000313" key="2">
    <source>
        <dbReference type="Proteomes" id="UP001267638"/>
    </source>
</evidence>
<organism evidence="1 2">
    <name type="scientific">Sphingobium xenophagum</name>
    <dbReference type="NCBI Taxonomy" id="121428"/>
    <lineage>
        <taxon>Bacteria</taxon>
        <taxon>Pseudomonadati</taxon>
        <taxon>Pseudomonadota</taxon>
        <taxon>Alphaproteobacteria</taxon>
        <taxon>Sphingomonadales</taxon>
        <taxon>Sphingomonadaceae</taxon>
        <taxon>Sphingobium</taxon>
    </lineage>
</organism>
<evidence type="ECO:0000313" key="1">
    <source>
        <dbReference type="EMBL" id="MDR7156614.1"/>
    </source>
</evidence>
<gene>
    <name evidence="1" type="ORF">J2W40_003459</name>
</gene>
<accession>A0ABU1X558</accession>
<sequence>MEAFDSVYARLREIMLDNAPGQVVAKDDTGDLIVRTSILDPKAGQPGWFGTVTVKKSYVAYHLMPLYGDPALSESVSPALAKRRQGKTCFNFKTVDEGLFTELAQLTRRAAGL</sequence>
<name>A0ABU1X558_SPHXE</name>
<keyword evidence="2" id="KW-1185">Reference proteome</keyword>
<dbReference type="Proteomes" id="UP001267638">
    <property type="component" value="Unassembled WGS sequence"/>
</dbReference>
<dbReference type="RefSeq" id="WP_310227061.1">
    <property type="nucleotide sequence ID" value="NZ_JAVDWV010000018.1"/>
</dbReference>
<reference evidence="1 2" key="1">
    <citation type="submission" date="2023-07" db="EMBL/GenBank/DDBJ databases">
        <title>Sorghum-associated microbial communities from plants grown in Nebraska, USA.</title>
        <authorList>
            <person name="Schachtman D."/>
        </authorList>
    </citation>
    <scope>NUCLEOTIDE SEQUENCE [LARGE SCALE GENOMIC DNA]</scope>
    <source>
        <strain evidence="1 2">4256</strain>
    </source>
</reference>
<protein>
    <recommendedName>
        <fullName evidence="3">YdhG-like domain-containing protein</fullName>
    </recommendedName>
</protein>
<evidence type="ECO:0008006" key="3">
    <source>
        <dbReference type="Google" id="ProtNLM"/>
    </source>
</evidence>
<dbReference type="EMBL" id="JAVDWV010000018">
    <property type="protein sequence ID" value="MDR7156614.1"/>
    <property type="molecule type" value="Genomic_DNA"/>
</dbReference>